<accession>A0AAD7NKH7</accession>
<dbReference type="AlphaFoldDB" id="A0AAD7NKH7"/>
<evidence type="ECO:0000313" key="2">
    <source>
        <dbReference type="EMBL" id="KAJ7765609.1"/>
    </source>
</evidence>
<evidence type="ECO:0000313" key="3">
    <source>
        <dbReference type="Proteomes" id="UP001215598"/>
    </source>
</evidence>
<feature type="compositionally biased region" description="Basic and acidic residues" evidence="1">
    <location>
        <begin position="418"/>
        <end position="455"/>
    </location>
</feature>
<sequence>MSFSSDYAAGVKIAKQNYVAVVPLLESSPPIPGRWSSSHVGPAPPRPQCIRVAVAVYTAAISRRERTDTDTAKVHLHMDTREEIQSRRDRPYGSSWAVVPLLNLHPPVETAPPTMHPRRGHGVHSCACNPPSTMVVCADKIFLGRSTTPIPSRWSPQTQTDTAKPTCICACHCCQPTDVGANGDLQTTSTYSTYAAANVDQPSTERTPPLRIQFALRHSIYSDSVDVDVRRVALAELTLGQGHMGGGPGRRGARAVKAVKAATNAFRSGCAHWERLGGRSTGRAKRVKDDESTSRLGEYSMSSKVVGKGKEGVARERRSRICRTKEEGGKEEVEKEVETETDASDRGWVWCVWESKQDMPFPYLRPPALVREYGEPQEYGERGRPTAWMRLRRYRAWNGVGAIGTALPTKASLGGEGARTRDGAGEGAHESAVRVARVERGALGRGVPAEKDGARRRPVRAAPSAAGAGAGAGEGTVLASGVSGRPREGGGGVEAAWGLGGGSEAQTGFLRPEVRLRVASHGDGGALGRRSGQRQIEVEPGGELCVPGRGGGAQGGLLVLGLLVVGVGEGRSPRGGDAGRGHRIDK</sequence>
<comment type="caution">
    <text evidence="2">The sequence shown here is derived from an EMBL/GenBank/DDBJ whole genome shotgun (WGS) entry which is preliminary data.</text>
</comment>
<keyword evidence="3" id="KW-1185">Reference proteome</keyword>
<reference evidence="2" key="1">
    <citation type="submission" date="2023-03" db="EMBL/GenBank/DDBJ databases">
        <title>Massive genome expansion in bonnet fungi (Mycena s.s.) driven by repeated elements and novel gene families across ecological guilds.</title>
        <authorList>
            <consortium name="Lawrence Berkeley National Laboratory"/>
            <person name="Harder C.B."/>
            <person name="Miyauchi S."/>
            <person name="Viragh M."/>
            <person name="Kuo A."/>
            <person name="Thoen E."/>
            <person name="Andreopoulos B."/>
            <person name="Lu D."/>
            <person name="Skrede I."/>
            <person name="Drula E."/>
            <person name="Henrissat B."/>
            <person name="Morin E."/>
            <person name="Kohler A."/>
            <person name="Barry K."/>
            <person name="LaButti K."/>
            <person name="Morin E."/>
            <person name="Salamov A."/>
            <person name="Lipzen A."/>
            <person name="Mereny Z."/>
            <person name="Hegedus B."/>
            <person name="Baldrian P."/>
            <person name="Stursova M."/>
            <person name="Weitz H."/>
            <person name="Taylor A."/>
            <person name="Grigoriev I.V."/>
            <person name="Nagy L.G."/>
            <person name="Martin F."/>
            <person name="Kauserud H."/>
        </authorList>
    </citation>
    <scope>NUCLEOTIDE SEQUENCE</scope>
    <source>
        <strain evidence="2">CBHHK182m</strain>
    </source>
</reference>
<gene>
    <name evidence="2" type="ORF">B0H16DRAFT_1454179</name>
</gene>
<name>A0AAD7NKH7_9AGAR</name>
<evidence type="ECO:0000256" key="1">
    <source>
        <dbReference type="SAM" id="MobiDB-lite"/>
    </source>
</evidence>
<protein>
    <submittedName>
        <fullName evidence="2">Uncharacterized protein</fullName>
    </submittedName>
</protein>
<dbReference type="EMBL" id="JARKIB010000025">
    <property type="protein sequence ID" value="KAJ7765609.1"/>
    <property type="molecule type" value="Genomic_DNA"/>
</dbReference>
<dbReference type="Proteomes" id="UP001215598">
    <property type="component" value="Unassembled WGS sequence"/>
</dbReference>
<organism evidence="2 3">
    <name type="scientific">Mycena metata</name>
    <dbReference type="NCBI Taxonomy" id="1033252"/>
    <lineage>
        <taxon>Eukaryota</taxon>
        <taxon>Fungi</taxon>
        <taxon>Dikarya</taxon>
        <taxon>Basidiomycota</taxon>
        <taxon>Agaricomycotina</taxon>
        <taxon>Agaricomycetes</taxon>
        <taxon>Agaricomycetidae</taxon>
        <taxon>Agaricales</taxon>
        <taxon>Marasmiineae</taxon>
        <taxon>Mycenaceae</taxon>
        <taxon>Mycena</taxon>
    </lineage>
</organism>
<proteinExistence type="predicted"/>
<feature type="region of interest" description="Disordered" evidence="1">
    <location>
        <begin position="412"/>
        <end position="489"/>
    </location>
</feature>